<gene>
    <name evidence="1" type="primary">38</name>
    <name evidence="1" type="ORF">MUTAFORMA13_38</name>
</gene>
<evidence type="ECO:0000313" key="2">
    <source>
        <dbReference type="Proteomes" id="UP000008401"/>
    </source>
</evidence>
<accession>G1DUC6</accession>
<dbReference type="GeneID" id="40066801"/>
<name>G1DUC6_9CAUD</name>
<dbReference type="EMBL" id="JN020142">
    <property type="protein sequence ID" value="AEJ93124.1"/>
    <property type="molecule type" value="Genomic_DNA"/>
</dbReference>
<dbReference type="KEGG" id="vg:40066801"/>
<evidence type="ECO:0000313" key="1">
    <source>
        <dbReference type="EMBL" id="AEJ93124.1"/>
    </source>
</evidence>
<proteinExistence type="predicted"/>
<dbReference type="RefSeq" id="YP_009591345.1">
    <property type="nucleotide sequence ID" value="NC_041847.1"/>
</dbReference>
<dbReference type="Proteomes" id="UP000008401">
    <property type="component" value="Segment"/>
</dbReference>
<organism evidence="1 2">
    <name type="scientific">Mycobacterium phage Mutaforma13</name>
    <dbReference type="NCBI Taxonomy" id="2922219"/>
    <lineage>
        <taxon>Viruses</taxon>
        <taxon>Duplodnaviria</taxon>
        <taxon>Heunggongvirae</taxon>
        <taxon>Uroviricota</taxon>
        <taxon>Caudoviricetes</taxon>
        <taxon>Gracegardnervirinae</taxon>
        <taxon>Cheoctovirus</taxon>
        <taxon>Cheoctovirus mutaforma13</taxon>
        <taxon>Mycobacterium virus Mutaforma13</taxon>
    </lineage>
</organism>
<sequence>MPDNLIRNELLEAIVEEYPWFPEYPVDCHMSCARWQIADEWGHKVGEAWDRYSTCLLLLGRAHPNMVRYLDEETS</sequence>
<protein>
    <submittedName>
        <fullName evidence="1">Uncharacterized protein</fullName>
    </submittedName>
</protein>
<keyword evidence="2" id="KW-1185">Reference proteome</keyword>
<reference evidence="1 2" key="1">
    <citation type="journal article" date="2012" name="J. Virol.">
        <title>Complete Genome Sequences of 138 Mycobacteriophages.</title>
        <authorList>
            <consortium name="the Science Education Alliance Phage Hunters Advancing Genomics and Evolutionary Science Program"/>
            <consortium name="the KwaZulu-Natal Research Institute for Tuberculosis and HIV Mycobacterial Genetics Course Students"/>
            <consortium name="the Phage Hunters Integrating Research and Education Program"/>
            <person name="Hatfull G.F."/>
        </authorList>
    </citation>
    <scope>NUCLEOTIDE SEQUENCE [LARGE SCALE GENOMIC DNA]</scope>
</reference>